<evidence type="ECO:0000313" key="2">
    <source>
        <dbReference type="Proteomes" id="UP000185511"/>
    </source>
</evidence>
<dbReference type="KEGG" id="acad:UA74_23705"/>
<dbReference type="Proteomes" id="UP000185511">
    <property type="component" value="Chromosome"/>
</dbReference>
<accession>A0AAC9PTK2</accession>
<proteinExistence type="predicted"/>
<sequence>MRRSSRPLLVALGLIVLTGCGAPGSGIGMECTAIGARTGLGLDIAAELAPDVDAAAVRLCQDDDCTETDLPACGDDCELDGLRPGTDTVDQGCADGVCSASSVPNGELHGFVELPELVSGPAEVSVTLLDQAGTEVLTERITVTVEDVYPNGPECGVGGAAAGVRVTEEHTLVEV</sequence>
<dbReference type="AlphaFoldDB" id="A0AAC9PTK2"/>
<evidence type="ECO:0000313" key="1">
    <source>
        <dbReference type="EMBL" id="APU16759.1"/>
    </source>
</evidence>
<protein>
    <submittedName>
        <fullName evidence="1">Uncharacterized protein</fullName>
    </submittedName>
</protein>
<name>A0AAC9PTK2_9PSEU</name>
<dbReference type="RefSeq" id="WP_083683551.1">
    <property type="nucleotide sequence ID" value="NZ_CP016076.1"/>
</dbReference>
<dbReference type="PROSITE" id="PS51257">
    <property type="entry name" value="PROKAR_LIPOPROTEIN"/>
    <property type="match status" value="1"/>
</dbReference>
<reference evidence="2" key="1">
    <citation type="submission" date="2016-06" db="EMBL/GenBank/DDBJ databases">
        <title>Complete genome sequence of Actinoalloteichus fjordicus DSM 46855 (=ADI127-17), type strain of the new species Actinoalloteichus fjordicus.</title>
        <authorList>
            <person name="Ruckert C."/>
            <person name="Nouioui I."/>
            <person name="Willmese J."/>
            <person name="van Wezel G."/>
            <person name="Klenk H.-P."/>
            <person name="Kalinowski J."/>
            <person name="Zotchev S.B."/>
        </authorList>
    </citation>
    <scope>NUCLEOTIDE SEQUENCE [LARGE SCALE GENOMIC DNA]</scope>
    <source>
        <strain evidence="2">ADI127-7</strain>
    </source>
</reference>
<organism evidence="1 2">
    <name type="scientific">Actinoalloteichus fjordicus</name>
    <dbReference type="NCBI Taxonomy" id="1612552"/>
    <lineage>
        <taxon>Bacteria</taxon>
        <taxon>Bacillati</taxon>
        <taxon>Actinomycetota</taxon>
        <taxon>Actinomycetes</taxon>
        <taxon>Pseudonocardiales</taxon>
        <taxon>Pseudonocardiaceae</taxon>
        <taxon>Actinoalloteichus</taxon>
    </lineage>
</organism>
<gene>
    <name evidence="1" type="ORF">UA74_23705</name>
</gene>
<keyword evidence="2" id="KW-1185">Reference proteome</keyword>
<dbReference type="EMBL" id="CP016076">
    <property type="protein sequence ID" value="APU16759.1"/>
    <property type="molecule type" value="Genomic_DNA"/>
</dbReference>